<evidence type="ECO:0000313" key="2">
    <source>
        <dbReference type="Proteomes" id="UP001620405"/>
    </source>
</evidence>
<comment type="caution">
    <text evidence="1">The sequence shown here is derived from an EMBL/GenBank/DDBJ whole genome shotgun (WGS) entry which is preliminary data.</text>
</comment>
<dbReference type="Proteomes" id="UP001620405">
    <property type="component" value="Unassembled WGS sequence"/>
</dbReference>
<evidence type="ECO:0000313" key="1">
    <source>
        <dbReference type="EMBL" id="MFK2875048.1"/>
    </source>
</evidence>
<name>A0ABW8IYM6_9GAMM</name>
<organism evidence="1 2">
    <name type="scientific">Dyella lipolytica</name>
    <dbReference type="NCBI Taxonomy" id="1867835"/>
    <lineage>
        <taxon>Bacteria</taxon>
        <taxon>Pseudomonadati</taxon>
        <taxon>Pseudomonadota</taxon>
        <taxon>Gammaproteobacteria</taxon>
        <taxon>Lysobacterales</taxon>
        <taxon>Rhodanobacteraceae</taxon>
        <taxon>Dyella</taxon>
    </lineage>
</organism>
<protein>
    <submittedName>
        <fullName evidence="1">Uncharacterized protein</fullName>
    </submittedName>
</protein>
<reference evidence="1 2" key="1">
    <citation type="submission" date="2020-10" db="EMBL/GenBank/DDBJ databases">
        <title>Phylogeny of dyella-like bacteria.</title>
        <authorList>
            <person name="Fu J."/>
        </authorList>
    </citation>
    <scope>NUCLEOTIDE SEQUENCE [LARGE SCALE GENOMIC DNA]</scope>
    <source>
        <strain evidence="1 2">DHOB07</strain>
    </source>
</reference>
<gene>
    <name evidence="1" type="ORF">ISP13_16015</name>
</gene>
<dbReference type="RefSeq" id="WP_284395974.1">
    <property type="nucleotide sequence ID" value="NZ_BSNQ01000003.1"/>
</dbReference>
<dbReference type="EMBL" id="JADIKG010000013">
    <property type="protein sequence ID" value="MFK2875048.1"/>
    <property type="molecule type" value="Genomic_DNA"/>
</dbReference>
<sequence length="61" mass="6615">MNGNDTIQIGPRKLQLDEAKICQLMAVLAEIWPDVKPSRPKLTLLQGGKGTVTSAALEVKQ</sequence>
<proteinExistence type="predicted"/>
<accession>A0ABW8IYM6</accession>
<keyword evidence="2" id="KW-1185">Reference proteome</keyword>